<dbReference type="Proteomes" id="UP000273828">
    <property type="component" value="Unassembled WGS sequence"/>
</dbReference>
<evidence type="ECO:0000313" key="2">
    <source>
        <dbReference type="EMBL" id="RQG91277.1"/>
    </source>
</evidence>
<dbReference type="GO" id="GO:0005829">
    <property type="term" value="C:cytosol"/>
    <property type="evidence" value="ECO:0007669"/>
    <property type="project" value="TreeGrafter"/>
</dbReference>
<dbReference type="PANTHER" id="PTHR10788">
    <property type="entry name" value="TREHALOSE-6-PHOSPHATE SYNTHASE"/>
    <property type="match status" value="1"/>
</dbReference>
<proteinExistence type="predicted"/>
<dbReference type="GO" id="GO:0005992">
    <property type="term" value="P:trehalose biosynthetic process"/>
    <property type="evidence" value="ECO:0007669"/>
    <property type="project" value="InterPro"/>
</dbReference>
<dbReference type="PANTHER" id="PTHR10788:SF106">
    <property type="entry name" value="BCDNA.GH08860"/>
    <property type="match status" value="1"/>
</dbReference>
<protein>
    <submittedName>
        <fullName evidence="2">Trehalose-6-phosphate synthase</fullName>
    </submittedName>
</protein>
<dbReference type="OrthoDB" id="79955at2157"/>
<dbReference type="Gene3D" id="3.40.50.2000">
    <property type="entry name" value="Glycogen Phosphorylase B"/>
    <property type="match status" value="2"/>
</dbReference>
<organism evidence="2 3">
    <name type="scientific">Natrarchaeobius halalkaliphilus</name>
    <dbReference type="NCBI Taxonomy" id="1679091"/>
    <lineage>
        <taxon>Archaea</taxon>
        <taxon>Methanobacteriati</taxon>
        <taxon>Methanobacteriota</taxon>
        <taxon>Stenosarchaea group</taxon>
        <taxon>Halobacteria</taxon>
        <taxon>Halobacteriales</taxon>
        <taxon>Natrialbaceae</taxon>
        <taxon>Natrarchaeobius</taxon>
    </lineage>
</organism>
<evidence type="ECO:0000313" key="3">
    <source>
        <dbReference type="Proteomes" id="UP000273828"/>
    </source>
</evidence>
<evidence type="ECO:0000256" key="1">
    <source>
        <dbReference type="SAM" id="MobiDB-lite"/>
    </source>
</evidence>
<dbReference type="GO" id="GO:0003825">
    <property type="term" value="F:alpha,alpha-trehalose-phosphate synthase (UDP-forming) activity"/>
    <property type="evidence" value="ECO:0007669"/>
    <property type="project" value="TreeGrafter"/>
</dbReference>
<dbReference type="GO" id="GO:0004805">
    <property type="term" value="F:trehalose-phosphatase activity"/>
    <property type="evidence" value="ECO:0007669"/>
    <property type="project" value="TreeGrafter"/>
</dbReference>
<reference evidence="2 3" key="1">
    <citation type="submission" date="2018-10" db="EMBL/GenBank/DDBJ databases">
        <title>Natrarchaeobius chitinivorans gen. nov., sp. nov., and Natrarchaeobius haloalkaliphilus sp. nov., alkaliphilic, chitin-utilizing haloarchaea from hypersaline alkaline lakes.</title>
        <authorList>
            <person name="Sorokin D.Y."/>
            <person name="Elcheninov A.G."/>
            <person name="Kostrikina N.A."/>
            <person name="Bale N.J."/>
            <person name="Sinninghe Damste J.S."/>
            <person name="Khijniak T.V."/>
            <person name="Kublanov I.V."/>
            <person name="Toshchakov S.V."/>
        </authorList>
    </citation>
    <scope>NUCLEOTIDE SEQUENCE [LARGE SCALE GENOMIC DNA]</scope>
    <source>
        <strain evidence="2 3">AArcht-Sl</strain>
    </source>
</reference>
<keyword evidence="3" id="KW-1185">Reference proteome</keyword>
<accession>A0A3N6LS13</accession>
<dbReference type="SUPFAM" id="SSF53756">
    <property type="entry name" value="UDP-Glycosyltransferase/glycogen phosphorylase"/>
    <property type="match status" value="1"/>
</dbReference>
<sequence length="541" mass="61537">MRFTDERVSSTDPYNSHVRERERKQTTDDEADGANCPDSLIVVSNRQPYRHEYDDEPDSERTEIAGERSADDRPMSVDEPTGGLTAGLDPVVQHAQGTWIAWGDGDADFAVTDDQNCVAVPPKAESYTLRRIDLSEEAVDSYYYGFSNQVLWPMCHGFTDRIAYQPNQFDWYRRVNERFASAVGEHARADSTVWVQDYHFGLAPRLIRDAVPDTVTVAQFWHIPWPTPQTFRACPAGGELLEGLLGNDLLAFHVTDYVENFLDCVGRYLPSAVVDRNRNIIHYDGETTSVVATPMGIDAESYDRDARSAGAKRRSSLLEAYDVSPENVVGLGVDRLDYTKGIPARLAALERFFETNPEWRGEFTFVQKATPSRTQIPAYQRYGDRVRNAVDRINRRFETDSWRPIVYTEDYLESTELCALYRRADVMVVSPLVDGMNLVAQEYIAASVDGDGALLLSDRVGANERLGSHALSIDPTDVDEFADRINEALSMSSQDRQRRMDVLRQRVFENDLGSWMNEQFDHMRRLDRKAALDSRKRRPRL</sequence>
<feature type="compositionally biased region" description="Basic and acidic residues" evidence="1">
    <location>
        <begin position="17"/>
        <end position="27"/>
    </location>
</feature>
<dbReference type="CDD" id="cd03788">
    <property type="entry name" value="GT20_TPS"/>
    <property type="match status" value="1"/>
</dbReference>
<dbReference type="Pfam" id="PF00982">
    <property type="entry name" value="Glyco_transf_20"/>
    <property type="match status" value="1"/>
</dbReference>
<dbReference type="AlphaFoldDB" id="A0A3N6LS13"/>
<comment type="caution">
    <text evidence="2">The sequence shown here is derived from an EMBL/GenBank/DDBJ whole genome shotgun (WGS) entry which is preliminary data.</text>
</comment>
<dbReference type="RefSeq" id="WP_124177398.1">
    <property type="nucleotide sequence ID" value="NZ_REFY01000002.1"/>
</dbReference>
<gene>
    <name evidence="2" type="ORF">EA462_04620</name>
</gene>
<feature type="compositionally biased region" description="Basic and acidic residues" evidence="1">
    <location>
        <begin position="49"/>
        <end position="76"/>
    </location>
</feature>
<dbReference type="EMBL" id="REFY01000002">
    <property type="protein sequence ID" value="RQG91277.1"/>
    <property type="molecule type" value="Genomic_DNA"/>
</dbReference>
<feature type="region of interest" description="Disordered" evidence="1">
    <location>
        <begin position="1"/>
        <end position="83"/>
    </location>
</feature>
<name>A0A3N6LS13_9EURY</name>
<dbReference type="InterPro" id="IPR001830">
    <property type="entry name" value="Glyco_trans_20"/>
</dbReference>